<accession>A0A7W6C042</accession>
<comment type="caution">
    <text evidence="2">The sequence shown here is derived from an EMBL/GenBank/DDBJ whole genome shotgun (WGS) entry which is preliminary data.</text>
</comment>
<gene>
    <name evidence="2" type="ORF">GGR05_003076</name>
</gene>
<dbReference type="AlphaFoldDB" id="A0A7W6C042"/>
<dbReference type="RefSeq" id="WP_090962676.1">
    <property type="nucleotide sequence ID" value="NZ_FOOA01000006.1"/>
</dbReference>
<dbReference type="PANTHER" id="PTHR43845">
    <property type="entry name" value="BLR5969 PROTEIN"/>
    <property type="match status" value="1"/>
</dbReference>
<dbReference type="Gene3D" id="3.30.300.30">
    <property type="match status" value="1"/>
</dbReference>
<proteinExistence type="predicted"/>
<dbReference type="PANTHER" id="PTHR43845:SF1">
    <property type="entry name" value="BLR5969 PROTEIN"/>
    <property type="match status" value="1"/>
</dbReference>
<dbReference type="Pfam" id="PF00501">
    <property type="entry name" value="AMP-binding"/>
    <property type="match status" value="1"/>
</dbReference>
<dbReference type="InterPro" id="IPR000873">
    <property type="entry name" value="AMP-dep_synth/lig_dom"/>
</dbReference>
<protein>
    <submittedName>
        <fullName evidence="2">Phenylacetate-CoA ligase</fullName>
        <ecNumber evidence="2">6.2.1.30</ecNumber>
    </submittedName>
</protein>
<dbReference type="Proteomes" id="UP000531216">
    <property type="component" value="Unassembled WGS sequence"/>
</dbReference>
<evidence type="ECO:0000313" key="2">
    <source>
        <dbReference type="EMBL" id="MBB3936911.1"/>
    </source>
</evidence>
<keyword evidence="3" id="KW-1185">Reference proteome</keyword>
<dbReference type="InterPro" id="IPR042099">
    <property type="entry name" value="ANL_N_sf"/>
</dbReference>
<evidence type="ECO:0000313" key="3">
    <source>
        <dbReference type="Proteomes" id="UP000531216"/>
    </source>
</evidence>
<reference evidence="2 3" key="1">
    <citation type="submission" date="2020-08" db="EMBL/GenBank/DDBJ databases">
        <title>Genomic Encyclopedia of Type Strains, Phase IV (KMG-IV): sequencing the most valuable type-strain genomes for metagenomic binning, comparative biology and taxonomic classification.</title>
        <authorList>
            <person name="Goeker M."/>
        </authorList>
    </citation>
    <scope>NUCLEOTIDE SEQUENCE [LARGE SCALE GENOMIC DNA]</scope>
    <source>
        <strain evidence="2 3">DSM 25024</strain>
    </source>
</reference>
<evidence type="ECO:0000259" key="1">
    <source>
        <dbReference type="Pfam" id="PF00501"/>
    </source>
</evidence>
<dbReference type="InterPro" id="IPR045851">
    <property type="entry name" value="AMP-bd_C_sf"/>
</dbReference>
<dbReference type="Gene3D" id="3.40.50.12780">
    <property type="entry name" value="N-terminal domain of ligase-like"/>
    <property type="match status" value="1"/>
</dbReference>
<dbReference type="SUPFAM" id="SSF56801">
    <property type="entry name" value="Acetyl-CoA synthetase-like"/>
    <property type="match status" value="1"/>
</dbReference>
<dbReference type="GO" id="GO:0047475">
    <property type="term" value="F:phenylacetate-CoA ligase activity"/>
    <property type="evidence" value="ECO:0007669"/>
    <property type="project" value="UniProtKB-EC"/>
</dbReference>
<organism evidence="2 3">
    <name type="scientific">Aureimonas phyllosphaerae</name>
    <dbReference type="NCBI Taxonomy" id="1166078"/>
    <lineage>
        <taxon>Bacteria</taxon>
        <taxon>Pseudomonadati</taxon>
        <taxon>Pseudomonadota</taxon>
        <taxon>Alphaproteobacteria</taxon>
        <taxon>Hyphomicrobiales</taxon>
        <taxon>Aurantimonadaceae</taxon>
        <taxon>Aureimonas</taxon>
    </lineage>
</organism>
<dbReference type="EC" id="6.2.1.30" evidence="2"/>
<dbReference type="EMBL" id="JACIDO010000006">
    <property type="protein sequence ID" value="MBB3936911.1"/>
    <property type="molecule type" value="Genomic_DNA"/>
</dbReference>
<keyword evidence="2" id="KW-0436">Ligase</keyword>
<sequence length="410" mass="43162">MTVYDRTLARREPAARAAAQFATLRTLLGQALDTAPGWQAHLGALDPATVTSREALARLPVLRKSDLPRLQDERPPFGGLALKAPGALARLFVSPGPILDPEGFGADWWGAARALDALGLEPGDVLHNSFSYHLTPAGAMFESGAHALGCAVIPAGTAGSEAQVDALARYGARAYVGTPDFLKVLLDKATELGRDVSSLRLALVSGAALPASLKRELEGRGLRLAQAYGTADLGIIAFETGAADDGMAVSEEAIVEIVAPGTGDPVPDGEIGELVVTRLNADYPLFRFATGDLSAIHTGTPAGDDTAPRIRGWMGRADQTTKVRGMFVRPEQVATVGKRHPEVGHLRLVVTREGERDVMTLHAEGRDEAVAAALAETLASVTKLRGTARVVAPGSLPRDGKVIADERRYD</sequence>
<name>A0A7W6C042_9HYPH</name>
<feature type="domain" description="AMP-dependent synthetase/ligase" evidence="1">
    <location>
        <begin position="138"/>
        <end position="277"/>
    </location>
</feature>
<dbReference type="OrthoDB" id="580775at2"/>